<gene>
    <name evidence="1" type="ORF">SAMN02745126_04022</name>
</gene>
<keyword evidence="2" id="KW-1185">Reference proteome</keyword>
<organism evidence="1 2">
    <name type="scientific">Enhydrobacter aerosaccus</name>
    <dbReference type="NCBI Taxonomy" id="225324"/>
    <lineage>
        <taxon>Bacteria</taxon>
        <taxon>Pseudomonadati</taxon>
        <taxon>Pseudomonadota</taxon>
        <taxon>Alphaproteobacteria</taxon>
        <taxon>Hyphomicrobiales</taxon>
        <taxon>Enhydrobacter</taxon>
    </lineage>
</organism>
<reference evidence="2" key="1">
    <citation type="submission" date="2017-02" db="EMBL/GenBank/DDBJ databases">
        <authorList>
            <person name="Varghese N."/>
            <person name="Submissions S."/>
        </authorList>
    </citation>
    <scope>NUCLEOTIDE SEQUENCE [LARGE SCALE GENOMIC DNA]</scope>
    <source>
        <strain evidence="2">ATCC 27094</strain>
    </source>
</reference>
<name>A0A1T4RQR3_9HYPH</name>
<dbReference type="EMBL" id="FUWJ01000005">
    <property type="protein sequence ID" value="SKA18098.1"/>
    <property type="molecule type" value="Genomic_DNA"/>
</dbReference>
<dbReference type="AlphaFoldDB" id="A0A1T4RQR3"/>
<dbReference type="Proteomes" id="UP000190092">
    <property type="component" value="Unassembled WGS sequence"/>
</dbReference>
<protein>
    <submittedName>
        <fullName evidence="1">Uncharacterized protein</fullName>
    </submittedName>
</protein>
<evidence type="ECO:0000313" key="2">
    <source>
        <dbReference type="Proteomes" id="UP000190092"/>
    </source>
</evidence>
<proteinExistence type="predicted"/>
<sequence length="70" mass="7684">MTTSPLLTTDTELSGLWATHHGKRASSTTVKVPADALEHLLKDHHTLLTALRDRKLLTITIGPDMESLKP</sequence>
<accession>A0A1T4RQR3</accession>
<evidence type="ECO:0000313" key="1">
    <source>
        <dbReference type="EMBL" id="SKA18098.1"/>
    </source>
</evidence>
<dbReference type="STRING" id="225324.SAMN02745126_04022"/>